<accession>A0AA40F1L6</accession>
<evidence type="ECO:0000256" key="2">
    <source>
        <dbReference type="ARBA" id="ARBA00022723"/>
    </source>
</evidence>
<dbReference type="InterPro" id="IPR013087">
    <property type="entry name" value="Znf_C2H2_type"/>
</dbReference>
<dbReference type="GO" id="GO:0005634">
    <property type="term" value="C:nucleus"/>
    <property type="evidence" value="ECO:0007669"/>
    <property type="project" value="UniProtKB-SubCell"/>
</dbReference>
<name>A0AA40F1L6_9PEZI</name>
<keyword evidence="10" id="KW-1185">Reference proteome</keyword>
<dbReference type="PANTHER" id="PTHR24406">
    <property type="entry name" value="TRANSCRIPTIONAL REPRESSOR CTCFL-RELATED"/>
    <property type="match status" value="1"/>
</dbReference>
<feature type="domain" description="C2H2-type" evidence="8">
    <location>
        <begin position="636"/>
        <end position="656"/>
    </location>
</feature>
<feature type="compositionally biased region" description="Basic and acidic residues" evidence="7">
    <location>
        <begin position="705"/>
        <end position="716"/>
    </location>
</feature>
<evidence type="ECO:0000259" key="8">
    <source>
        <dbReference type="SMART" id="SM00355"/>
    </source>
</evidence>
<dbReference type="EMBL" id="JAUKUD010000003">
    <property type="protein sequence ID" value="KAK0749528.1"/>
    <property type="molecule type" value="Genomic_DNA"/>
</dbReference>
<dbReference type="Proteomes" id="UP001172155">
    <property type="component" value="Unassembled WGS sequence"/>
</dbReference>
<feature type="domain" description="C2H2-type" evidence="8">
    <location>
        <begin position="663"/>
        <end position="686"/>
    </location>
</feature>
<keyword evidence="5" id="KW-0862">Zinc</keyword>
<dbReference type="SMART" id="SM00355">
    <property type="entry name" value="ZnF_C2H2"/>
    <property type="match status" value="5"/>
</dbReference>
<gene>
    <name evidence="9" type="ORF">B0T18DRAFT_487419</name>
</gene>
<dbReference type="AlphaFoldDB" id="A0AA40F1L6"/>
<feature type="compositionally biased region" description="Polar residues" evidence="7">
    <location>
        <begin position="694"/>
        <end position="703"/>
    </location>
</feature>
<organism evidence="9 10">
    <name type="scientific">Schizothecium vesticola</name>
    <dbReference type="NCBI Taxonomy" id="314040"/>
    <lineage>
        <taxon>Eukaryota</taxon>
        <taxon>Fungi</taxon>
        <taxon>Dikarya</taxon>
        <taxon>Ascomycota</taxon>
        <taxon>Pezizomycotina</taxon>
        <taxon>Sordariomycetes</taxon>
        <taxon>Sordariomycetidae</taxon>
        <taxon>Sordariales</taxon>
        <taxon>Schizotheciaceae</taxon>
        <taxon>Schizothecium</taxon>
    </lineage>
</organism>
<evidence type="ECO:0000313" key="9">
    <source>
        <dbReference type="EMBL" id="KAK0749528.1"/>
    </source>
</evidence>
<evidence type="ECO:0000256" key="4">
    <source>
        <dbReference type="ARBA" id="ARBA00022771"/>
    </source>
</evidence>
<sequence length="885" mass="99534">MEALGRVSKPFEEFLPGRDGGRRPIEAFLRSYVQNALRMRFVLDVRECAKMRTVTHASTVVEVWRALVAAADFHVMETKRRADPNPKKARFWRLQWLHDVEGHLAGPRFKVVLPAEENLLLDSPYQKVAVTPSAVRTVLHNLWVKSAYISCVPLMRLYVHVIIPLSALGGFRPKSLQTKKFSQFQLGFITLPGGRTRLACEVPNPDPLFDLPSLIADLGIRLNAFSVDFTSPEDLYTWPLRERAVGYVPLKWKKSMLDKCIVDISYSTLNRVWKRTCIVSGARDIPRLYSLRVGSGGRTIGALGEVLHCYIFSNSIDVFKNSYQASLSANLMELLTKEARQDRPFLAARGDIFFTGDEDAPIDLTAHELSQFELRNDITASRSEIEKATGRERTLLRDRYRVRIRALSALQLEFKRAQFFSQIDEHRARGLPTDDIRSKALRERTILDLAPRGAAISQFLLKPSSGKNYRTQADDMPVHRAGNMRWMELLLDNLCGAGPGAAPRVAKFQCLLCEAPFSALASLTRHVGAKRKDVFLRPHKCPRCAGEVTAGSEAWSIHCATHGPNFTPEPAAKSIPYYCGSSISLNMFISHINYYKHAKPRNPISCKECEDLSSMGLDEWLEHLQDHKPVSCRPFQRCRLCDKVFQDVHLHHLLTHKNEEKSFRCLDCGREADGLDAHEAHVLESHTMRGGSPLTPSYPSAASTGEHHEHDERELNAGHSTESNNDTLIDTASDTGLDNIETLELMGKLLNRIDSLGWSDGESLKWMGELRTRITQSGSSTGPVPKNKNKRSTEGTLDLERVKRPRFLHEVDDIDVDTTVGEDGGMAAGDMDHDDNGSEWDMDDNSNCSLDAWDDDEYQETLAAVFQGLIERPFIVAQYGLPFLT</sequence>
<evidence type="ECO:0000256" key="5">
    <source>
        <dbReference type="ARBA" id="ARBA00022833"/>
    </source>
</evidence>
<keyword evidence="2" id="KW-0479">Metal-binding</keyword>
<proteinExistence type="predicted"/>
<feature type="compositionally biased region" description="Polar residues" evidence="7">
    <location>
        <begin position="718"/>
        <end position="733"/>
    </location>
</feature>
<evidence type="ECO:0000256" key="6">
    <source>
        <dbReference type="ARBA" id="ARBA00023242"/>
    </source>
</evidence>
<protein>
    <recommendedName>
        <fullName evidence="8">C2H2-type domain-containing protein</fullName>
    </recommendedName>
</protein>
<dbReference type="GO" id="GO:0008270">
    <property type="term" value="F:zinc ion binding"/>
    <property type="evidence" value="ECO:0007669"/>
    <property type="project" value="UniProtKB-KW"/>
</dbReference>
<evidence type="ECO:0000256" key="7">
    <source>
        <dbReference type="SAM" id="MobiDB-lite"/>
    </source>
</evidence>
<reference evidence="9" key="1">
    <citation type="submission" date="2023-06" db="EMBL/GenBank/DDBJ databases">
        <title>Genome-scale phylogeny and comparative genomics of the fungal order Sordariales.</title>
        <authorList>
            <consortium name="Lawrence Berkeley National Laboratory"/>
            <person name="Hensen N."/>
            <person name="Bonometti L."/>
            <person name="Westerberg I."/>
            <person name="Brannstrom I.O."/>
            <person name="Guillou S."/>
            <person name="Cros-Aarteil S."/>
            <person name="Calhoun S."/>
            <person name="Haridas S."/>
            <person name="Kuo A."/>
            <person name="Mondo S."/>
            <person name="Pangilinan J."/>
            <person name="Riley R."/>
            <person name="LaButti K."/>
            <person name="Andreopoulos B."/>
            <person name="Lipzen A."/>
            <person name="Chen C."/>
            <person name="Yanf M."/>
            <person name="Daum C."/>
            <person name="Ng V."/>
            <person name="Clum A."/>
            <person name="Steindorff A."/>
            <person name="Ohm R."/>
            <person name="Martin F."/>
            <person name="Silar P."/>
            <person name="Natvig D."/>
            <person name="Lalanne C."/>
            <person name="Gautier V."/>
            <person name="Ament-velasquez S.L."/>
            <person name="Kruys A."/>
            <person name="Hutchinson M.I."/>
            <person name="Powell A.J."/>
            <person name="Barry K."/>
            <person name="Miller A.N."/>
            <person name="Grigoriev I.V."/>
            <person name="Debuchy R."/>
            <person name="Gladieux P."/>
            <person name="Thoren M.H."/>
            <person name="Johannesson H."/>
        </authorList>
    </citation>
    <scope>NUCLEOTIDE SEQUENCE</scope>
    <source>
        <strain evidence="9">SMH3187-1</strain>
    </source>
</reference>
<feature type="domain" description="C2H2-type" evidence="8">
    <location>
        <begin position="539"/>
        <end position="562"/>
    </location>
</feature>
<evidence type="ECO:0000256" key="3">
    <source>
        <dbReference type="ARBA" id="ARBA00022737"/>
    </source>
</evidence>
<keyword evidence="4" id="KW-0863">Zinc-finger</keyword>
<evidence type="ECO:0000313" key="10">
    <source>
        <dbReference type="Proteomes" id="UP001172155"/>
    </source>
</evidence>
<feature type="domain" description="C2H2-type" evidence="8">
    <location>
        <begin position="508"/>
        <end position="528"/>
    </location>
</feature>
<feature type="region of interest" description="Disordered" evidence="7">
    <location>
        <begin position="774"/>
        <end position="795"/>
    </location>
</feature>
<comment type="caution">
    <text evidence="9">The sequence shown here is derived from an EMBL/GenBank/DDBJ whole genome shotgun (WGS) entry which is preliminary data.</text>
</comment>
<dbReference type="InterPro" id="IPR050888">
    <property type="entry name" value="ZnF_C2H2-type_TF"/>
</dbReference>
<evidence type="ECO:0000256" key="1">
    <source>
        <dbReference type="ARBA" id="ARBA00004123"/>
    </source>
</evidence>
<keyword evidence="3" id="KW-0677">Repeat</keyword>
<feature type="domain" description="C2H2-type" evidence="8">
    <location>
        <begin position="604"/>
        <end position="627"/>
    </location>
</feature>
<keyword evidence="6" id="KW-0539">Nucleus</keyword>
<feature type="region of interest" description="Disordered" evidence="7">
    <location>
        <begin position="685"/>
        <end position="733"/>
    </location>
</feature>
<comment type="subcellular location">
    <subcellularLocation>
        <location evidence="1">Nucleus</location>
    </subcellularLocation>
</comment>